<keyword evidence="3" id="KW-1185">Reference proteome</keyword>
<sequence>MKNLKRIIVWSFVLLCTVIQAQEYNGNFNSNELRVANNMTTSLVFPFAIISADKGSEAIVVDKAKGVENILLVKAYDSDFVPTNLTIVTADGNLYSFIVNYSESSPNINQVITAELAVKQQVVFSPEIENKSKIEHNANLCLLKTKFLKGFKSKEFNLGIQVTGIYVQDNLFYFRLHLINDSMIDFEVDQLRFFIRDQKKSKRTASQELEIIPVGIFDSITIVPHESELERVVVTPKFTISNKKYLIIQLLEKNGTRQVGLKINRRALTKILPL</sequence>
<feature type="chain" id="PRO_5046554723" evidence="1">
    <location>
        <begin position="22"/>
        <end position="274"/>
    </location>
</feature>
<dbReference type="Proteomes" id="UP001568894">
    <property type="component" value="Unassembled WGS sequence"/>
</dbReference>
<comment type="caution">
    <text evidence="2">The sequence shown here is derived from an EMBL/GenBank/DDBJ whole genome shotgun (WGS) entry which is preliminary data.</text>
</comment>
<reference evidence="2 3" key="1">
    <citation type="submission" date="2023-05" db="EMBL/GenBank/DDBJ databases">
        <title>Adaptations of aquatic viruses from atmosphere-close ecosystems of the Central Arctic Ocean.</title>
        <authorList>
            <person name="Rahlff J."/>
            <person name="Holmfeldt K."/>
        </authorList>
    </citation>
    <scope>NUCLEOTIDE SEQUENCE [LARGE SCALE GENOMIC DNA]</scope>
    <source>
        <strain evidence="2 3">Arc14</strain>
    </source>
</reference>
<name>A0ABV4KG72_9FLAO</name>
<dbReference type="EMBL" id="JASMRN010000017">
    <property type="protein sequence ID" value="MEZ7516667.1"/>
    <property type="molecule type" value="Genomic_DNA"/>
</dbReference>
<dbReference type="Pfam" id="PF13595">
    <property type="entry name" value="DUF4138"/>
    <property type="match status" value="1"/>
</dbReference>
<organism evidence="2 3">
    <name type="scientific">Flavobacterium frigidarium</name>
    <dbReference type="NCBI Taxonomy" id="99286"/>
    <lineage>
        <taxon>Bacteria</taxon>
        <taxon>Pseudomonadati</taxon>
        <taxon>Bacteroidota</taxon>
        <taxon>Flavobacteriia</taxon>
        <taxon>Flavobacteriales</taxon>
        <taxon>Flavobacteriaceae</taxon>
        <taxon>Flavobacterium</taxon>
    </lineage>
</organism>
<dbReference type="NCBIfam" id="TIGR03780">
    <property type="entry name" value="Bac_Flav_CT_N"/>
    <property type="match status" value="1"/>
</dbReference>
<feature type="signal peptide" evidence="1">
    <location>
        <begin position="1"/>
        <end position="21"/>
    </location>
</feature>
<proteinExistence type="predicted"/>
<dbReference type="RefSeq" id="WP_371572011.1">
    <property type="nucleotide sequence ID" value="NZ_JASMRN010000017.1"/>
</dbReference>
<evidence type="ECO:0000313" key="2">
    <source>
        <dbReference type="EMBL" id="MEZ7516667.1"/>
    </source>
</evidence>
<accession>A0ABV4KG72</accession>
<keyword evidence="1" id="KW-0732">Signal</keyword>
<evidence type="ECO:0000313" key="3">
    <source>
        <dbReference type="Proteomes" id="UP001568894"/>
    </source>
</evidence>
<dbReference type="InterPro" id="IPR022298">
    <property type="entry name" value="Conjug_transposon_TraN"/>
</dbReference>
<gene>
    <name evidence="2" type="primary">traN</name>
    <name evidence="2" type="ORF">QO192_15420</name>
</gene>
<protein>
    <submittedName>
        <fullName evidence="2">Conjugative transposon protein TraN</fullName>
    </submittedName>
</protein>
<evidence type="ECO:0000256" key="1">
    <source>
        <dbReference type="SAM" id="SignalP"/>
    </source>
</evidence>